<evidence type="ECO:0000256" key="5">
    <source>
        <dbReference type="ARBA" id="ARBA00022989"/>
    </source>
</evidence>
<feature type="domain" description="Major facilitator superfamily (MFS) profile" evidence="8">
    <location>
        <begin position="2"/>
        <end position="390"/>
    </location>
</feature>
<keyword evidence="3" id="KW-1003">Cell membrane</keyword>
<keyword evidence="6 7" id="KW-0472">Membrane</keyword>
<feature type="transmembrane region" description="Helical" evidence="7">
    <location>
        <begin position="300"/>
        <end position="321"/>
    </location>
</feature>
<comment type="subcellular location">
    <subcellularLocation>
        <location evidence="1">Cell membrane</location>
        <topology evidence="1">Multi-pass membrane protein</topology>
    </subcellularLocation>
</comment>
<evidence type="ECO:0000256" key="6">
    <source>
        <dbReference type="ARBA" id="ARBA00023136"/>
    </source>
</evidence>
<gene>
    <name evidence="9" type="ORF">JNE38_25490</name>
</gene>
<feature type="transmembrane region" description="Helical" evidence="7">
    <location>
        <begin position="38"/>
        <end position="56"/>
    </location>
</feature>
<keyword evidence="10" id="KW-1185">Reference proteome</keyword>
<evidence type="ECO:0000256" key="7">
    <source>
        <dbReference type="SAM" id="Phobius"/>
    </source>
</evidence>
<evidence type="ECO:0000256" key="1">
    <source>
        <dbReference type="ARBA" id="ARBA00004651"/>
    </source>
</evidence>
<dbReference type="Gene3D" id="1.20.1250.20">
    <property type="entry name" value="MFS general substrate transporter like domains"/>
    <property type="match status" value="1"/>
</dbReference>
<dbReference type="InterPro" id="IPR036259">
    <property type="entry name" value="MFS_trans_sf"/>
</dbReference>
<dbReference type="PROSITE" id="PS50850">
    <property type="entry name" value="MFS"/>
    <property type="match status" value="1"/>
</dbReference>
<feature type="transmembrane region" description="Helical" evidence="7">
    <location>
        <begin position="93"/>
        <end position="114"/>
    </location>
</feature>
<evidence type="ECO:0000259" key="8">
    <source>
        <dbReference type="PROSITE" id="PS50850"/>
    </source>
</evidence>
<feature type="transmembrane region" description="Helical" evidence="7">
    <location>
        <begin position="250"/>
        <end position="270"/>
    </location>
</feature>
<dbReference type="Proteomes" id="UP000596248">
    <property type="component" value="Chromosome"/>
</dbReference>
<dbReference type="EMBL" id="CP069127">
    <property type="protein sequence ID" value="QRG66798.1"/>
    <property type="molecule type" value="Genomic_DNA"/>
</dbReference>
<dbReference type="RefSeq" id="WP_203353863.1">
    <property type="nucleotide sequence ID" value="NZ_CP069127.1"/>
</dbReference>
<reference evidence="9 10" key="1">
    <citation type="submission" date="2021-01" db="EMBL/GenBank/DDBJ databases">
        <title>Identification of strong promoters based on the transcriptome of Brevibacillus choshinensis.</title>
        <authorList>
            <person name="Yao D."/>
            <person name="Zhang K."/>
            <person name="Wu J."/>
        </authorList>
    </citation>
    <scope>NUCLEOTIDE SEQUENCE [LARGE SCALE GENOMIC DNA]</scope>
    <source>
        <strain evidence="9 10">HPD31-SP3</strain>
    </source>
</reference>
<dbReference type="PANTHER" id="PTHR43414:SF6">
    <property type="entry name" value="MULTIDRUG RESISTANCE PROTEIN MDTG"/>
    <property type="match status" value="1"/>
</dbReference>
<dbReference type="SUPFAM" id="SSF103473">
    <property type="entry name" value="MFS general substrate transporter"/>
    <property type="match status" value="1"/>
</dbReference>
<proteinExistence type="predicted"/>
<evidence type="ECO:0000256" key="2">
    <source>
        <dbReference type="ARBA" id="ARBA00022448"/>
    </source>
</evidence>
<evidence type="ECO:0000256" key="3">
    <source>
        <dbReference type="ARBA" id="ARBA00022475"/>
    </source>
</evidence>
<feature type="transmembrane region" description="Helical" evidence="7">
    <location>
        <begin position="68"/>
        <end position="87"/>
    </location>
</feature>
<name>A0ABX7FKP4_BRECH</name>
<dbReference type="InterPro" id="IPR020846">
    <property type="entry name" value="MFS_dom"/>
</dbReference>
<keyword evidence="5 7" id="KW-1133">Transmembrane helix</keyword>
<dbReference type="InterPro" id="IPR001958">
    <property type="entry name" value="Tet-R_TetA/multi-R_MdtG-like"/>
</dbReference>
<evidence type="ECO:0000256" key="4">
    <source>
        <dbReference type="ARBA" id="ARBA00022692"/>
    </source>
</evidence>
<keyword evidence="4 7" id="KW-0812">Transmembrane</keyword>
<dbReference type="PRINTS" id="PR01035">
    <property type="entry name" value="TCRTETA"/>
</dbReference>
<feature type="transmembrane region" description="Helical" evidence="7">
    <location>
        <begin position="277"/>
        <end position="294"/>
    </location>
</feature>
<feature type="transmembrane region" description="Helical" evidence="7">
    <location>
        <begin position="212"/>
        <end position="238"/>
    </location>
</feature>
<sequence>MAIWVLMSTMFLTNIGFGVILPTLPILSLHLGASAFEMGLAISVFSVASLFASSIWGAVSDRIGRRPVLIFGVVGYGVVSALLPWAPNVAVLLMFRFLAGMMAAAVFPSSLALVAEWTTSEDRPRILGYMGSVNGIGFICGPPVGALLSVYGVAVPFVCVGLLSVINGLLALRLLPRVEKREEEEGQETDTITKARISWLQRMTRSLQNRMIAPLLIGTFVISLVDSSISATLSYFFIGPLQSTQTMAGWGFMVNAAVSSLAQATVFSRVFTRFGDVWTIIIGLSFGVAGYLIFGLSSTLFWAFGALGLLALCGGMAYPAITTSISIHTPRELQGSIFGTHSTVGSLGRTLGPLIAGGLFSYQERSPFLFASGLLFATVGFYVVWMYKMRNHAPNHPQTHSVQKTME</sequence>
<feature type="transmembrane region" description="Helical" evidence="7">
    <location>
        <begin position="150"/>
        <end position="172"/>
    </location>
</feature>
<dbReference type="CDD" id="cd17325">
    <property type="entry name" value="MFS_MdtG_SLC18_like"/>
    <property type="match status" value="1"/>
</dbReference>
<organism evidence="9 10">
    <name type="scientific">Brevibacillus choshinensis</name>
    <dbReference type="NCBI Taxonomy" id="54911"/>
    <lineage>
        <taxon>Bacteria</taxon>
        <taxon>Bacillati</taxon>
        <taxon>Bacillota</taxon>
        <taxon>Bacilli</taxon>
        <taxon>Bacillales</taxon>
        <taxon>Paenibacillaceae</taxon>
        <taxon>Brevibacillus</taxon>
    </lineage>
</organism>
<feature type="transmembrane region" description="Helical" evidence="7">
    <location>
        <begin position="368"/>
        <end position="387"/>
    </location>
</feature>
<keyword evidence="2" id="KW-0813">Transport</keyword>
<evidence type="ECO:0000313" key="9">
    <source>
        <dbReference type="EMBL" id="QRG66798.1"/>
    </source>
</evidence>
<dbReference type="Pfam" id="PF07690">
    <property type="entry name" value="MFS_1"/>
    <property type="match status" value="2"/>
</dbReference>
<evidence type="ECO:0000313" key="10">
    <source>
        <dbReference type="Proteomes" id="UP000596248"/>
    </source>
</evidence>
<dbReference type="PANTHER" id="PTHR43414">
    <property type="entry name" value="MULTIDRUG RESISTANCE PROTEIN MDTG"/>
    <property type="match status" value="1"/>
</dbReference>
<feature type="transmembrane region" description="Helical" evidence="7">
    <location>
        <begin position="12"/>
        <end position="32"/>
    </location>
</feature>
<protein>
    <submittedName>
        <fullName evidence="9">MFS transporter</fullName>
    </submittedName>
</protein>
<feature type="transmembrane region" description="Helical" evidence="7">
    <location>
        <begin position="126"/>
        <end position="144"/>
    </location>
</feature>
<accession>A0ABX7FKP4</accession>
<dbReference type="InterPro" id="IPR011701">
    <property type="entry name" value="MFS"/>
</dbReference>